<evidence type="ECO:0000256" key="14">
    <source>
        <dbReference type="NCBIfam" id="TIGR00228"/>
    </source>
</evidence>
<dbReference type="NCBIfam" id="TIGR00228">
    <property type="entry name" value="ruvC"/>
    <property type="match status" value="1"/>
</dbReference>
<organism evidence="15 16">
    <name type="scientific">Paenibacillus tianmuensis</name>
    <dbReference type="NCBI Taxonomy" id="624147"/>
    <lineage>
        <taxon>Bacteria</taxon>
        <taxon>Bacillati</taxon>
        <taxon>Bacillota</taxon>
        <taxon>Bacilli</taxon>
        <taxon>Bacillales</taxon>
        <taxon>Paenibacillaceae</taxon>
        <taxon>Paenibacillus</taxon>
    </lineage>
</organism>
<evidence type="ECO:0000256" key="1">
    <source>
        <dbReference type="ARBA" id="ARBA00009518"/>
    </source>
</evidence>
<dbReference type="Pfam" id="PF02075">
    <property type="entry name" value="RuvC"/>
    <property type="match status" value="1"/>
</dbReference>
<feature type="active site" evidence="13">
    <location>
        <position position="27"/>
    </location>
</feature>
<dbReference type="GO" id="GO:0006281">
    <property type="term" value="P:DNA repair"/>
    <property type="evidence" value="ECO:0007669"/>
    <property type="project" value="UniProtKB-UniRule"/>
</dbReference>
<evidence type="ECO:0000256" key="11">
    <source>
        <dbReference type="ARBA" id="ARBA00023204"/>
    </source>
</evidence>
<dbReference type="Proteomes" id="UP000198601">
    <property type="component" value="Unassembled WGS sequence"/>
</dbReference>
<comment type="subcellular location">
    <subcellularLocation>
        <location evidence="13">Cytoplasm</location>
    </subcellularLocation>
</comment>
<comment type="subunit">
    <text evidence="13">Homodimer which binds Holliday junction (HJ) DNA. The HJ becomes 2-fold symmetrical on binding to RuvC with unstacked arms; it has a different conformation from HJ DNA in complex with RuvA. In the full resolvosome a probable DNA-RuvA(4)-RuvB(12)-RuvC(2) complex forms which resolves the HJ.</text>
</comment>
<gene>
    <name evidence="13" type="primary">ruvC</name>
    <name evidence="15" type="ORF">SAMN04487970_100829</name>
</gene>
<dbReference type="GO" id="GO:0000287">
    <property type="term" value="F:magnesium ion binding"/>
    <property type="evidence" value="ECO:0007669"/>
    <property type="project" value="UniProtKB-UniRule"/>
</dbReference>
<dbReference type="FunFam" id="3.30.420.10:FF:000002">
    <property type="entry name" value="Crossover junction endodeoxyribonuclease RuvC"/>
    <property type="match status" value="1"/>
</dbReference>
<keyword evidence="9 13" id="KW-0238">DNA-binding</keyword>
<dbReference type="AlphaFoldDB" id="A0A1G4QNI4"/>
<evidence type="ECO:0000313" key="16">
    <source>
        <dbReference type="Proteomes" id="UP000198601"/>
    </source>
</evidence>
<evidence type="ECO:0000256" key="6">
    <source>
        <dbReference type="ARBA" id="ARBA00022763"/>
    </source>
</evidence>
<reference evidence="16" key="1">
    <citation type="submission" date="2016-10" db="EMBL/GenBank/DDBJ databases">
        <authorList>
            <person name="Varghese N."/>
            <person name="Submissions S."/>
        </authorList>
    </citation>
    <scope>NUCLEOTIDE SEQUENCE [LARGE SCALE GENOMIC DNA]</scope>
    <source>
        <strain evidence="16">CGMCC 1.8946</strain>
    </source>
</reference>
<evidence type="ECO:0000256" key="13">
    <source>
        <dbReference type="HAMAP-Rule" id="MF_00034"/>
    </source>
</evidence>
<dbReference type="PROSITE" id="PS01321">
    <property type="entry name" value="RUVC"/>
    <property type="match status" value="1"/>
</dbReference>
<feature type="binding site" evidence="13">
    <location>
        <position position="160"/>
    </location>
    <ligand>
        <name>Mg(2+)</name>
        <dbReference type="ChEBI" id="CHEBI:18420"/>
        <label>1</label>
    </ligand>
</feature>
<dbReference type="Gene3D" id="3.30.420.10">
    <property type="entry name" value="Ribonuclease H-like superfamily/Ribonuclease H"/>
    <property type="match status" value="1"/>
</dbReference>
<dbReference type="InterPro" id="IPR036397">
    <property type="entry name" value="RNaseH_sf"/>
</dbReference>
<comment type="catalytic activity">
    <reaction evidence="12 13">
        <text>Endonucleolytic cleavage at a junction such as a reciprocal single-stranded crossover between two homologous DNA duplexes (Holliday junction).</text>
        <dbReference type="EC" id="3.1.21.10"/>
    </reaction>
</comment>
<name>A0A1G4QNI4_9BACL</name>
<evidence type="ECO:0000256" key="9">
    <source>
        <dbReference type="ARBA" id="ARBA00023125"/>
    </source>
</evidence>
<keyword evidence="6 13" id="KW-0227">DNA damage</keyword>
<dbReference type="PRINTS" id="PR00696">
    <property type="entry name" value="RSOLVASERUVC"/>
</dbReference>
<keyword evidence="4 13" id="KW-0479">Metal-binding</keyword>
<dbReference type="InterPro" id="IPR020563">
    <property type="entry name" value="X-over_junc_endoDNase_Mg_BS"/>
</dbReference>
<dbReference type="GO" id="GO:0048476">
    <property type="term" value="C:Holliday junction resolvase complex"/>
    <property type="evidence" value="ECO:0007669"/>
    <property type="project" value="UniProtKB-UniRule"/>
</dbReference>
<dbReference type="PANTHER" id="PTHR30194:SF3">
    <property type="entry name" value="CROSSOVER JUNCTION ENDODEOXYRIBONUCLEASE RUVC"/>
    <property type="match status" value="1"/>
</dbReference>
<evidence type="ECO:0000313" key="15">
    <source>
        <dbReference type="EMBL" id="SCW45981.1"/>
    </source>
</evidence>
<evidence type="ECO:0000256" key="3">
    <source>
        <dbReference type="ARBA" id="ARBA00022722"/>
    </source>
</evidence>
<dbReference type="GO" id="GO:0006310">
    <property type="term" value="P:DNA recombination"/>
    <property type="evidence" value="ECO:0007669"/>
    <property type="project" value="UniProtKB-UniRule"/>
</dbReference>
<evidence type="ECO:0000256" key="10">
    <source>
        <dbReference type="ARBA" id="ARBA00023172"/>
    </source>
</evidence>
<keyword evidence="8 13" id="KW-0460">Magnesium</keyword>
<evidence type="ECO:0000256" key="7">
    <source>
        <dbReference type="ARBA" id="ARBA00022801"/>
    </source>
</evidence>
<dbReference type="SUPFAM" id="SSF53098">
    <property type="entry name" value="Ribonuclease H-like"/>
    <property type="match status" value="1"/>
</dbReference>
<dbReference type="EMBL" id="FMTT01000008">
    <property type="protein sequence ID" value="SCW45981.1"/>
    <property type="molecule type" value="Genomic_DNA"/>
</dbReference>
<dbReference type="PANTHER" id="PTHR30194">
    <property type="entry name" value="CROSSOVER JUNCTION ENDODEOXYRIBONUCLEASE RUVC"/>
    <property type="match status" value="1"/>
</dbReference>
<evidence type="ECO:0000256" key="4">
    <source>
        <dbReference type="ARBA" id="ARBA00022723"/>
    </source>
</evidence>
<comment type="similarity">
    <text evidence="1 13">Belongs to the RuvC family.</text>
</comment>
<keyword evidence="5 13" id="KW-0255">Endonuclease</keyword>
<feature type="active site" evidence="13">
    <location>
        <position position="87"/>
    </location>
</feature>
<proteinExistence type="inferred from homology"/>
<dbReference type="GO" id="GO:0003677">
    <property type="term" value="F:DNA binding"/>
    <property type="evidence" value="ECO:0007669"/>
    <property type="project" value="UniProtKB-KW"/>
</dbReference>
<evidence type="ECO:0000256" key="5">
    <source>
        <dbReference type="ARBA" id="ARBA00022759"/>
    </source>
</evidence>
<evidence type="ECO:0000256" key="12">
    <source>
        <dbReference type="ARBA" id="ARBA00029354"/>
    </source>
</evidence>
<feature type="active site" evidence="13">
    <location>
        <position position="160"/>
    </location>
</feature>
<dbReference type="InterPro" id="IPR012337">
    <property type="entry name" value="RNaseH-like_sf"/>
</dbReference>
<keyword evidence="11 13" id="KW-0234">DNA repair</keyword>
<dbReference type="InterPro" id="IPR002176">
    <property type="entry name" value="X-over_junc_endoDNase_RuvC"/>
</dbReference>
<dbReference type="HAMAP" id="MF_00034">
    <property type="entry name" value="RuvC"/>
    <property type="match status" value="1"/>
</dbReference>
<evidence type="ECO:0000256" key="2">
    <source>
        <dbReference type="ARBA" id="ARBA00022490"/>
    </source>
</evidence>
<dbReference type="NCBIfam" id="NF000711">
    <property type="entry name" value="PRK00039.2-1"/>
    <property type="match status" value="1"/>
</dbReference>
<evidence type="ECO:0000256" key="8">
    <source>
        <dbReference type="ARBA" id="ARBA00022842"/>
    </source>
</evidence>
<dbReference type="GO" id="GO:0005737">
    <property type="term" value="C:cytoplasm"/>
    <property type="evidence" value="ECO:0007669"/>
    <property type="project" value="UniProtKB-SubCell"/>
</dbReference>
<dbReference type="CDD" id="cd16962">
    <property type="entry name" value="RuvC"/>
    <property type="match status" value="1"/>
</dbReference>
<accession>A0A1G4QNI4</accession>
<protein>
    <recommendedName>
        <fullName evidence="13 14">Crossover junction endodeoxyribonuclease RuvC</fullName>
        <ecNumber evidence="13 14">3.1.21.10</ecNumber>
    </recommendedName>
    <alternativeName>
        <fullName evidence="13">Holliday junction nuclease RuvC</fullName>
    </alternativeName>
    <alternativeName>
        <fullName evidence="13">Holliday junction resolvase RuvC</fullName>
    </alternativeName>
</protein>
<feature type="binding site" evidence="13">
    <location>
        <position position="87"/>
    </location>
    <ligand>
        <name>Mg(2+)</name>
        <dbReference type="ChEBI" id="CHEBI:18420"/>
        <label>2</label>
    </ligand>
</feature>
<dbReference type="STRING" id="624147.SAMN04487970_100829"/>
<keyword evidence="7 13" id="KW-0378">Hydrolase</keyword>
<keyword evidence="3 13" id="KW-0540">Nuclease</keyword>
<comment type="cofactor">
    <cofactor evidence="13">
        <name>Mg(2+)</name>
        <dbReference type="ChEBI" id="CHEBI:18420"/>
    </cofactor>
    <text evidence="13">Binds 2 Mg(2+) ion per subunit.</text>
</comment>
<keyword evidence="16" id="KW-1185">Reference proteome</keyword>
<dbReference type="GO" id="GO:0008821">
    <property type="term" value="F:crossover junction DNA endonuclease activity"/>
    <property type="evidence" value="ECO:0007669"/>
    <property type="project" value="UniProtKB-UniRule"/>
</dbReference>
<comment type="function">
    <text evidence="13">The RuvA-RuvB-RuvC complex processes Holliday junction (HJ) DNA during genetic recombination and DNA repair. Endonuclease that resolves HJ intermediates. Cleaves cruciform DNA by making single-stranded nicks across the HJ at symmetrical positions within the homologous arms, yielding a 5'-phosphate and a 3'-hydroxyl group; requires a central core of homology in the junction. The consensus cleavage sequence is 5'-(A/T)TT(C/G)-3'. Cleavage occurs on the 3'-side of the TT dinucleotide at the point of strand exchange. HJ branch migration catalyzed by RuvA-RuvB allows RuvC to scan DNA until it finds its consensus sequence, where it cleaves and resolves the cruciform DNA.</text>
</comment>
<feature type="binding site" evidence="13">
    <location>
        <position position="27"/>
    </location>
    <ligand>
        <name>Mg(2+)</name>
        <dbReference type="ChEBI" id="CHEBI:18420"/>
        <label>1</label>
    </ligand>
</feature>
<keyword evidence="10 13" id="KW-0233">DNA recombination</keyword>
<sequence length="187" mass="20233">MFASCGLRAAYRKANGGVRVLRILGIDPGIAIVGFGFIDKQGHKLVPVQYGSIQTKAGTEDALRLKQVYEATVQLIEKYKPDAVAIEKLFFNRNVTTALTVGQARGVLMLAAVQQGLPIAEYTPLQVKQAVVGYGKAEKKQVQEMVKMFLHLSAVPKPDDVADALAVAICHAHSSGLQQKLNGAYKR</sequence>
<dbReference type="EC" id="3.1.21.10" evidence="13 14"/>
<keyword evidence="2 13" id="KW-0963">Cytoplasm</keyword>